<name>A0A915E2Q6_9BILA</name>
<protein>
    <submittedName>
        <fullName evidence="2">DUF4817 domain-containing protein</fullName>
    </submittedName>
</protein>
<proteinExistence type="predicted"/>
<organism evidence="1 2">
    <name type="scientific">Ditylenchus dipsaci</name>
    <dbReference type="NCBI Taxonomy" id="166011"/>
    <lineage>
        <taxon>Eukaryota</taxon>
        <taxon>Metazoa</taxon>
        <taxon>Ecdysozoa</taxon>
        <taxon>Nematoda</taxon>
        <taxon>Chromadorea</taxon>
        <taxon>Rhabditida</taxon>
        <taxon>Tylenchina</taxon>
        <taxon>Tylenchomorpha</taxon>
        <taxon>Sphaerularioidea</taxon>
        <taxon>Anguinidae</taxon>
        <taxon>Anguininae</taxon>
        <taxon>Ditylenchus</taxon>
    </lineage>
</organism>
<evidence type="ECO:0000313" key="2">
    <source>
        <dbReference type="WBParaSite" id="jg26332"/>
    </source>
</evidence>
<dbReference type="WBParaSite" id="jg26332">
    <property type="protein sequence ID" value="jg26332"/>
    <property type="gene ID" value="jg26332"/>
</dbReference>
<sequence>MSFSPQQRSQCVEWLIEEGKSVSGFQQRYRREQRANQGDHRVTAPDAKSIKKWYAKFKEGDLKTRNKLEARKQPKSFNSSRFYRIQVSVGLQTWKECHQRRLSGRF</sequence>
<keyword evidence="1" id="KW-1185">Reference proteome</keyword>
<reference evidence="2" key="1">
    <citation type="submission" date="2022-11" db="UniProtKB">
        <authorList>
            <consortium name="WormBaseParasite"/>
        </authorList>
    </citation>
    <scope>IDENTIFICATION</scope>
</reference>
<dbReference type="Proteomes" id="UP000887574">
    <property type="component" value="Unplaced"/>
</dbReference>
<accession>A0A915E2Q6</accession>
<dbReference type="AlphaFoldDB" id="A0A915E2Q6"/>
<evidence type="ECO:0000313" key="1">
    <source>
        <dbReference type="Proteomes" id="UP000887574"/>
    </source>
</evidence>